<dbReference type="PANTHER" id="PTHR13078:SF56">
    <property type="entry name" value="PEROXISOMAL MULTIFUNCTIONAL ENZYME TYPE 2"/>
    <property type="match status" value="1"/>
</dbReference>
<dbReference type="CDD" id="cd03448">
    <property type="entry name" value="HDE_HSD"/>
    <property type="match status" value="1"/>
</dbReference>
<dbReference type="InterPro" id="IPR002539">
    <property type="entry name" value="MaoC-like_dom"/>
</dbReference>
<evidence type="ECO:0000259" key="2">
    <source>
        <dbReference type="Pfam" id="PF01575"/>
    </source>
</evidence>
<evidence type="ECO:0000313" key="4">
    <source>
        <dbReference type="EMBL" id="SVA20437.1"/>
    </source>
</evidence>
<sequence>MAAVLGKPGFWLRDPATGVNWKKVVHGEQGIELHKPLPTAGTILAQTRVTEIIDKGIGRSALICTQRELSDKVTGESLATLSSTTIARSDGGFGGPSVPQPQPHALPERNPDTSCNLPTVSQAALIYRLSGDLNPLHADPIIAQEAGFDAPILHGLCTLGVAGHALLKTYCDYDSARFKAINVRFSAPVYPGETIQTDMWRDGGVISFRSTVPERNVTVLNNGRAEIDL</sequence>
<dbReference type="GO" id="GO:0003857">
    <property type="term" value="F:(3S)-3-hydroxyacyl-CoA dehydrogenase (NAD+) activity"/>
    <property type="evidence" value="ECO:0007669"/>
    <property type="project" value="TreeGrafter"/>
</dbReference>
<dbReference type="Pfam" id="PF01575">
    <property type="entry name" value="MaoC_dehydratas"/>
    <property type="match status" value="1"/>
</dbReference>
<dbReference type="PANTHER" id="PTHR13078">
    <property type="entry name" value="PEROXISOMAL MULTIFUNCTIONAL ENZYME TYPE 2-RELATED"/>
    <property type="match status" value="1"/>
</dbReference>
<dbReference type="EMBL" id="UINC01005301">
    <property type="protein sequence ID" value="SVA20437.1"/>
    <property type="molecule type" value="Genomic_DNA"/>
</dbReference>
<dbReference type="InterPro" id="IPR054357">
    <property type="entry name" value="MFE-2_N"/>
</dbReference>
<gene>
    <name evidence="4" type="ORF">METZ01_LOCUS73291</name>
</gene>
<dbReference type="GO" id="GO:0044594">
    <property type="term" value="F:17-beta-hydroxysteroid dehydrogenase (NAD+) activity"/>
    <property type="evidence" value="ECO:0007669"/>
    <property type="project" value="TreeGrafter"/>
</dbReference>
<dbReference type="GO" id="GO:0004300">
    <property type="term" value="F:enoyl-CoA hydratase activity"/>
    <property type="evidence" value="ECO:0007669"/>
    <property type="project" value="TreeGrafter"/>
</dbReference>
<dbReference type="AlphaFoldDB" id="A0A381TZI9"/>
<dbReference type="SUPFAM" id="SSF54637">
    <property type="entry name" value="Thioesterase/thiol ester dehydrase-isomerase"/>
    <property type="match status" value="2"/>
</dbReference>
<organism evidence="4">
    <name type="scientific">marine metagenome</name>
    <dbReference type="NCBI Taxonomy" id="408172"/>
    <lineage>
        <taxon>unclassified sequences</taxon>
        <taxon>metagenomes</taxon>
        <taxon>ecological metagenomes</taxon>
    </lineage>
</organism>
<feature type="domain" description="MaoC-like" evidence="2">
    <location>
        <begin position="106"/>
        <end position="217"/>
    </location>
</feature>
<proteinExistence type="predicted"/>
<dbReference type="Gene3D" id="3.10.129.10">
    <property type="entry name" value="Hotdog Thioesterase"/>
    <property type="match status" value="1"/>
</dbReference>
<protein>
    <submittedName>
        <fullName evidence="4">Uncharacterized protein</fullName>
    </submittedName>
</protein>
<dbReference type="Pfam" id="PF22622">
    <property type="entry name" value="MFE-2_hydrat-2_N"/>
    <property type="match status" value="1"/>
</dbReference>
<evidence type="ECO:0000256" key="1">
    <source>
        <dbReference type="SAM" id="MobiDB-lite"/>
    </source>
</evidence>
<dbReference type="InterPro" id="IPR029069">
    <property type="entry name" value="HotDog_dom_sf"/>
</dbReference>
<feature type="domain" description="Peroxisomal multifunctional enzyme type 2-like N-terminal" evidence="3">
    <location>
        <begin position="17"/>
        <end position="88"/>
    </location>
</feature>
<name>A0A381TZI9_9ZZZZ</name>
<feature type="region of interest" description="Disordered" evidence="1">
    <location>
        <begin position="88"/>
        <end position="110"/>
    </location>
</feature>
<reference evidence="4" key="1">
    <citation type="submission" date="2018-05" db="EMBL/GenBank/DDBJ databases">
        <authorList>
            <person name="Lanie J.A."/>
            <person name="Ng W.-L."/>
            <person name="Kazmierczak K.M."/>
            <person name="Andrzejewski T.M."/>
            <person name="Davidsen T.M."/>
            <person name="Wayne K.J."/>
            <person name="Tettelin H."/>
            <person name="Glass J.I."/>
            <person name="Rusch D."/>
            <person name="Podicherti R."/>
            <person name="Tsui H.-C.T."/>
            <person name="Winkler M.E."/>
        </authorList>
    </citation>
    <scope>NUCLEOTIDE SEQUENCE</scope>
</reference>
<accession>A0A381TZI9</accession>
<evidence type="ECO:0000259" key="3">
    <source>
        <dbReference type="Pfam" id="PF22622"/>
    </source>
</evidence>
<dbReference type="GO" id="GO:0006635">
    <property type="term" value="P:fatty acid beta-oxidation"/>
    <property type="evidence" value="ECO:0007669"/>
    <property type="project" value="TreeGrafter"/>
</dbReference>